<evidence type="ECO:0000256" key="1">
    <source>
        <dbReference type="ARBA" id="ARBA00010211"/>
    </source>
</evidence>
<evidence type="ECO:0000313" key="5">
    <source>
        <dbReference type="Proteomes" id="UP000091979"/>
    </source>
</evidence>
<reference evidence="4 5" key="1">
    <citation type="submission" date="2015-01" db="EMBL/GenBank/DDBJ databases">
        <title>Desulfovibrio sp. JC271 draft genome sequence.</title>
        <authorList>
            <person name="Shivani Y."/>
            <person name="Subhash Y."/>
            <person name="Sasikala C."/>
            <person name="Ramana C.V."/>
        </authorList>
    </citation>
    <scope>NUCLEOTIDE SEQUENCE [LARGE SCALE GENOMIC DNA]</scope>
    <source>
        <strain evidence="4 5">JC271</strain>
    </source>
</reference>
<proteinExistence type="inferred from homology"/>
<dbReference type="PATRIC" id="fig|1560234.3.peg.1981"/>
<dbReference type="AlphaFoldDB" id="A0A1B7XL41"/>
<dbReference type="SUPFAM" id="SSF56529">
    <property type="entry name" value="FAH"/>
    <property type="match status" value="1"/>
</dbReference>
<dbReference type="STRING" id="1560234.SP90_02630"/>
<dbReference type="GO" id="GO:0016853">
    <property type="term" value="F:isomerase activity"/>
    <property type="evidence" value="ECO:0007669"/>
    <property type="project" value="UniProtKB-ARBA"/>
</dbReference>
<dbReference type="PANTHER" id="PTHR11820">
    <property type="entry name" value="ACYLPYRUVASE"/>
    <property type="match status" value="1"/>
</dbReference>
<accession>A0A1B7XL41</accession>
<dbReference type="PANTHER" id="PTHR11820:SF7">
    <property type="entry name" value="ACYLPYRUVASE FAHD1, MITOCHONDRIAL"/>
    <property type="match status" value="1"/>
</dbReference>
<evidence type="ECO:0000259" key="3">
    <source>
        <dbReference type="Pfam" id="PF01557"/>
    </source>
</evidence>
<dbReference type="GO" id="GO:0019752">
    <property type="term" value="P:carboxylic acid metabolic process"/>
    <property type="evidence" value="ECO:0007669"/>
    <property type="project" value="UniProtKB-ARBA"/>
</dbReference>
<name>A0A1B7XL41_9BACT</name>
<dbReference type="Gene3D" id="3.90.850.10">
    <property type="entry name" value="Fumarylacetoacetase-like, C-terminal domain"/>
    <property type="match status" value="1"/>
</dbReference>
<dbReference type="GO" id="GO:0046872">
    <property type="term" value="F:metal ion binding"/>
    <property type="evidence" value="ECO:0007669"/>
    <property type="project" value="UniProtKB-KW"/>
</dbReference>
<dbReference type="EMBL" id="JXMS01000003">
    <property type="protein sequence ID" value="OBQ56229.1"/>
    <property type="molecule type" value="Genomic_DNA"/>
</dbReference>
<keyword evidence="2" id="KW-0479">Metal-binding</keyword>
<dbReference type="InterPro" id="IPR036663">
    <property type="entry name" value="Fumarylacetoacetase_C_sf"/>
</dbReference>
<dbReference type="FunFam" id="3.90.850.10:FF:000002">
    <property type="entry name" value="2-hydroxyhepta-2,4-diene-1,7-dioate isomerase"/>
    <property type="match status" value="1"/>
</dbReference>
<comment type="similarity">
    <text evidence="1">Belongs to the FAH family.</text>
</comment>
<dbReference type="OrthoDB" id="5197601at2"/>
<protein>
    <recommendedName>
        <fullName evidence="3">Fumarylacetoacetase-like C-terminal domain-containing protein</fullName>
    </recommendedName>
</protein>
<dbReference type="RefSeq" id="WP_066852272.1">
    <property type="nucleotide sequence ID" value="NZ_JXMS01000003.1"/>
</dbReference>
<comment type="caution">
    <text evidence="4">The sequence shown here is derived from an EMBL/GenBank/DDBJ whole genome shotgun (WGS) entry which is preliminary data.</text>
</comment>
<sequence>MKIVRVQYQYKTFYAALEDGLLRCLTPQIGITERFALEDALLLPLVTPSKVVCVGLNYKGHAAELGMPLPEEPMFFLKPPSSIINTGQPIYLPPQSDRVDYEAELAIIIGREARFLSPQAVPDYIFGYTCANDVTARDLQKSDGMFGRCKGFDTFLPIGPWLETNIPDPSNLSVKLYKNEQLVQQGHTSDMLFSPLELVADISHVMTLLPGDVILTGTPHGIGPIQEGDELQVEIDGIGTLINPVKNFTKHKDSTGLPVQ</sequence>
<dbReference type="Proteomes" id="UP000091979">
    <property type="component" value="Unassembled WGS sequence"/>
</dbReference>
<evidence type="ECO:0000313" key="4">
    <source>
        <dbReference type="EMBL" id="OBQ56229.1"/>
    </source>
</evidence>
<dbReference type="InterPro" id="IPR011234">
    <property type="entry name" value="Fumarylacetoacetase-like_C"/>
</dbReference>
<gene>
    <name evidence="4" type="ORF">SP90_02630</name>
</gene>
<keyword evidence="5" id="KW-1185">Reference proteome</keyword>
<evidence type="ECO:0000256" key="2">
    <source>
        <dbReference type="ARBA" id="ARBA00022723"/>
    </source>
</evidence>
<dbReference type="GO" id="GO:0018773">
    <property type="term" value="F:acetylpyruvate hydrolase activity"/>
    <property type="evidence" value="ECO:0007669"/>
    <property type="project" value="TreeGrafter"/>
</dbReference>
<feature type="domain" description="Fumarylacetoacetase-like C-terminal" evidence="3">
    <location>
        <begin position="50"/>
        <end position="245"/>
    </location>
</feature>
<organism evidence="4 5">
    <name type="scientific">Halodesulfovibrio spirochaetisodalis</name>
    <dbReference type="NCBI Taxonomy" id="1560234"/>
    <lineage>
        <taxon>Bacteria</taxon>
        <taxon>Pseudomonadati</taxon>
        <taxon>Thermodesulfobacteriota</taxon>
        <taxon>Desulfovibrionia</taxon>
        <taxon>Desulfovibrionales</taxon>
        <taxon>Desulfovibrionaceae</taxon>
        <taxon>Halodesulfovibrio</taxon>
    </lineage>
</organism>
<dbReference type="Pfam" id="PF01557">
    <property type="entry name" value="FAA_hydrolase"/>
    <property type="match status" value="1"/>
</dbReference>